<dbReference type="Proteomes" id="UP001497700">
    <property type="component" value="Unassembled WGS sequence"/>
</dbReference>
<dbReference type="EMBL" id="MU393464">
    <property type="protein sequence ID" value="KAI4866031.1"/>
    <property type="molecule type" value="Genomic_DNA"/>
</dbReference>
<proteinExistence type="predicted"/>
<organism evidence="1 2">
    <name type="scientific">Hypoxylon rubiginosum</name>
    <dbReference type="NCBI Taxonomy" id="110542"/>
    <lineage>
        <taxon>Eukaryota</taxon>
        <taxon>Fungi</taxon>
        <taxon>Dikarya</taxon>
        <taxon>Ascomycota</taxon>
        <taxon>Pezizomycotina</taxon>
        <taxon>Sordariomycetes</taxon>
        <taxon>Xylariomycetidae</taxon>
        <taxon>Xylariales</taxon>
        <taxon>Hypoxylaceae</taxon>
        <taxon>Hypoxylon</taxon>
    </lineage>
</organism>
<reference evidence="1 2" key="1">
    <citation type="journal article" date="2022" name="New Phytol.">
        <title>Ecological generalism drives hyperdiversity of secondary metabolite gene clusters in xylarialean endophytes.</title>
        <authorList>
            <person name="Franco M.E.E."/>
            <person name="Wisecaver J.H."/>
            <person name="Arnold A.E."/>
            <person name="Ju Y.M."/>
            <person name="Slot J.C."/>
            <person name="Ahrendt S."/>
            <person name="Moore L.P."/>
            <person name="Eastman K.E."/>
            <person name="Scott K."/>
            <person name="Konkel Z."/>
            <person name="Mondo S.J."/>
            <person name="Kuo A."/>
            <person name="Hayes R.D."/>
            <person name="Haridas S."/>
            <person name="Andreopoulos B."/>
            <person name="Riley R."/>
            <person name="LaButti K."/>
            <person name="Pangilinan J."/>
            <person name="Lipzen A."/>
            <person name="Amirebrahimi M."/>
            <person name="Yan J."/>
            <person name="Adam C."/>
            <person name="Keymanesh K."/>
            <person name="Ng V."/>
            <person name="Louie K."/>
            <person name="Northen T."/>
            <person name="Drula E."/>
            <person name="Henrissat B."/>
            <person name="Hsieh H.M."/>
            <person name="Youens-Clark K."/>
            <person name="Lutzoni F."/>
            <person name="Miadlikowska J."/>
            <person name="Eastwood D.C."/>
            <person name="Hamelin R.C."/>
            <person name="Grigoriev I.V."/>
            <person name="U'Ren J.M."/>
        </authorList>
    </citation>
    <scope>NUCLEOTIDE SEQUENCE [LARGE SCALE GENOMIC DNA]</scope>
    <source>
        <strain evidence="1 2">CBS 119005</strain>
    </source>
</reference>
<evidence type="ECO:0000313" key="2">
    <source>
        <dbReference type="Proteomes" id="UP001497700"/>
    </source>
</evidence>
<evidence type="ECO:0000313" key="1">
    <source>
        <dbReference type="EMBL" id="KAI4866031.1"/>
    </source>
</evidence>
<comment type="caution">
    <text evidence="1">The sequence shown here is derived from an EMBL/GenBank/DDBJ whole genome shotgun (WGS) entry which is preliminary data.</text>
</comment>
<protein>
    <submittedName>
        <fullName evidence="1">Uncharacterized protein</fullName>
    </submittedName>
</protein>
<accession>A0ACB9Z2N4</accession>
<gene>
    <name evidence="1" type="ORF">F4820DRAFT_273574</name>
</gene>
<keyword evidence="2" id="KW-1185">Reference proteome</keyword>
<sequence length="210" mass="23390">MHGELSNLTRTNRMIGFFSLRGYLGYLFAALVLADAIAGYAHHTQVLARSRQQPSSCADTYTPTTFTLKGVAYVKLLTWHFTTVPNTTQLAFEVVNAANDISTGCSLQNVEINGQWGDDTKYWYSCADRSLTIDEEEYPVRTSAHIVWDDWNLTVNQTWDCGGESAVTHISSVTLAPTCQEYQGDFQYVNDCKAPDLEAAATTQELDTTY</sequence>
<name>A0ACB9Z2N4_9PEZI</name>